<dbReference type="AlphaFoldDB" id="A0A409X9V3"/>
<dbReference type="SUPFAM" id="SSF103491">
    <property type="entry name" value="Preprotein translocase SecY subunit"/>
    <property type="match status" value="1"/>
</dbReference>
<reference evidence="2 3" key="1">
    <citation type="journal article" date="2018" name="Evol. Lett.">
        <title>Horizontal gene cluster transfer increased hallucinogenic mushroom diversity.</title>
        <authorList>
            <person name="Reynolds H.T."/>
            <person name="Vijayakumar V."/>
            <person name="Gluck-Thaler E."/>
            <person name="Korotkin H.B."/>
            <person name="Matheny P.B."/>
            <person name="Slot J.C."/>
        </authorList>
    </citation>
    <scope>NUCLEOTIDE SEQUENCE [LARGE SCALE GENOMIC DNA]</scope>
    <source>
        <strain evidence="2 3">2631</strain>
    </source>
</reference>
<dbReference type="InterPro" id="IPR023201">
    <property type="entry name" value="SecY_dom_sf"/>
</dbReference>
<evidence type="ECO:0000313" key="3">
    <source>
        <dbReference type="Proteomes" id="UP000283269"/>
    </source>
</evidence>
<feature type="non-terminal residue" evidence="2">
    <location>
        <position position="1"/>
    </location>
</feature>
<dbReference type="STRING" id="93625.A0A409X9V3"/>
<evidence type="ECO:0000313" key="2">
    <source>
        <dbReference type="EMBL" id="PPQ87546.1"/>
    </source>
</evidence>
<dbReference type="Proteomes" id="UP000283269">
    <property type="component" value="Unassembled WGS sequence"/>
</dbReference>
<accession>A0A409X9V3</accession>
<comment type="caution">
    <text evidence="2">The sequence shown here is derived from an EMBL/GenBank/DDBJ whole genome shotgun (WGS) entry which is preliminary data.</text>
</comment>
<dbReference type="Gene3D" id="1.10.3370.10">
    <property type="entry name" value="SecY subunit domain"/>
    <property type="match status" value="1"/>
</dbReference>
<proteinExistence type="predicted"/>
<sequence>PGRRRGSVVRHPGSTPLVDAVHSHAVEVREHTFKSEDAMRWRHSEWAFDDDDDDKGREGEEEEGLNAPGVGMREGFGLSVRFLNFVRPFLPITTRSFLTQSQVRFLSLNFTQCALTFVPQGAIFLVCSQVPLYDSSNPLYWMRVIIASNRETLMEPTITPVITPGLVMQLLGNSSMWI</sequence>
<dbReference type="Pfam" id="PF10559">
    <property type="entry name" value="Plug_translocon"/>
    <property type="match status" value="1"/>
</dbReference>
<dbReference type="InterPro" id="IPR019561">
    <property type="entry name" value="Translocon_Sec61/SecY_plug_dom"/>
</dbReference>
<dbReference type="EMBL" id="NHYD01002261">
    <property type="protein sequence ID" value="PPQ87546.1"/>
    <property type="molecule type" value="Genomic_DNA"/>
</dbReference>
<name>A0A409X9V3_PSICY</name>
<dbReference type="InParanoid" id="A0A409X9V3"/>
<protein>
    <recommendedName>
        <fullName evidence="1">Translocon Sec61/SecY plug domain-containing protein</fullName>
    </recommendedName>
</protein>
<feature type="domain" description="Translocon Sec61/SecY plug" evidence="1">
    <location>
        <begin position="123"/>
        <end position="150"/>
    </location>
</feature>
<keyword evidence="3" id="KW-1185">Reference proteome</keyword>
<gene>
    <name evidence="2" type="ORF">CVT25_008471</name>
</gene>
<evidence type="ECO:0000259" key="1">
    <source>
        <dbReference type="Pfam" id="PF10559"/>
    </source>
</evidence>
<organism evidence="2 3">
    <name type="scientific">Psilocybe cyanescens</name>
    <dbReference type="NCBI Taxonomy" id="93625"/>
    <lineage>
        <taxon>Eukaryota</taxon>
        <taxon>Fungi</taxon>
        <taxon>Dikarya</taxon>
        <taxon>Basidiomycota</taxon>
        <taxon>Agaricomycotina</taxon>
        <taxon>Agaricomycetes</taxon>
        <taxon>Agaricomycetidae</taxon>
        <taxon>Agaricales</taxon>
        <taxon>Agaricineae</taxon>
        <taxon>Strophariaceae</taxon>
        <taxon>Psilocybe</taxon>
    </lineage>
</organism>